<dbReference type="EMBL" id="JAPUUL010000659">
    <property type="protein sequence ID" value="KAJ8129793.1"/>
    <property type="molecule type" value="Genomic_DNA"/>
</dbReference>
<dbReference type="Proteomes" id="UP001153332">
    <property type="component" value="Unassembled WGS sequence"/>
</dbReference>
<sequence length="95" mass="11033">MLEQRDGEATKPSVTLYRADPAPHRGHVRPTWRRVVPGQEHENDQLLIVVKRGTGVDYEQRLTPVQWGPGDMPFKHDAYVHRGEYDWHLLDRAVP</sequence>
<name>A0ACC2JR99_9PEZI</name>
<organism evidence="1 2">
    <name type="scientific">Lasiodiplodia mahajangana</name>
    <dbReference type="NCBI Taxonomy" id="1108764"/>
    <lineage>
        <taxon>Eukaryota</taxon>
        <taxon>Fungi</taxon>
        <taxon>Dikarya</taxon>
        <taxon>Ascomycota</taxon>
        <taxon>Pezizomycotina</taxon>
        <taxon>Dothideomycetes</taxon>
        <taxon>Dothideomycetes incertae sedis</taxon>
        <taxon>Botryosphaeriales</taxon>
        <taxon>Botryosphaeriaceae</taxon>
        <taxon>Lasiodiplodia</taxon>
    </lineage>
</organism>
<keyword evidence="2" id="KW-1185">Reference proteome</keyword>
<accession>A0ACC2JR99</accession>
<reference evidence="1" key="1">
    <citation type="submission" date="2022-12" db="EMBL/GenBank/DDBJ databases">
        <title>Genome Sequence of Lasiodiplodia mahajangana.</title>
        <authorList>
            <person name="Buettner E."/>
        </authorList>
    </citation>
    <scope>NUCLEOTIDE SEQUENCE</scope>
    <source>
        <strain evidence="1">VT137</strain>
    </source>
</reference>
<protein>
    <submittedName>
        <fullName evidence="1">Uncharacterized protein</fullName>
    </submittedName>
</protein>
<proteinExistence type="predicted"/>
<comment type="caution">
    <text evidence="1">The sequence shown here is derived from an EMBL/GenBank/DDBJ whole genome shotgun (WGS) entry which is preliminary data.</text>
</comment>
<evidence type="ECO:0000313" key="2">
    <source>
        <dbReference type="Proteomes" id="UP001153332"/>
    </source>
</evidence>
<evidence type="ECO:0000313" key="1">
    <source>
        <dbReference type="EMBL" id="KAJ8129793.1"/>
    </source>
</evidence>
<gene>
    <name evidence="1" type="ORF">O1611_g3841</name>
</gene>